<organism evidence="1 2">
    <name type="scientific">Chitinophaga eiseniae</name>
    <dbReference type="NCBI Taxonomy" id="634771"/>
    <lineage>
        <taxon>Bacteria</taxon>
        <taxon>Pseudomonadati</taxon>
        <taxon>Bacteroidota</taxon>
        <taxon>Chitinophagia</taxon>
        <taxon>Chitinophagales</taxon>
        <taxon>Chitinophagaceae</taxon>
        <taxon>Chitinophaga</taxon>
    </lineage>
</organism>
<dbReference type="Proteomes" id="UP000190367">
    <property type="component" value="Unassembled WGS sequence"/>
</dbReference>
<evidence type="ECO:0000313" key="2">
    <source>
        <dbReference type="Proteomes" id="UP000190367"/>
    </source>
</evidence>
<dbReference type="PANTHER" id="PTHR48098">
    <property type="entry name" value="ENTEROCHELIN ESTERASE-RELATED"/>
    <property type="match status" value="1"/>
</dbReference>
<reference evidence="2" key="1">
    <citation type="submission" date="2017-02" db="EMBL/GenBank/DDBJ databases">
        <authorList>
            <person name="Varghese N."/>
            <person name="Submissions S."/>
        </authorList>
    </citation>
    <scope>NUCLEOTIDE SEQUENCE [LARGE SCALE GENOMIC DNA]</scope>
    <source>
        <strain evidence="2">DSM 22224</strain>
    </source>
</reference>
<dbReference type="RefSeq" id="WP_078672347.1">
    <property type="nucleotide sequence ID" value="NZ_FUWZ01000005.1"/>
</dbReference>
<dbReference type="OrthoDB" id="9775130at2"/>
<dbReference type="PANTHER" id="PTHR48098:SF3">
    <property type="entry name" value="IRON(III) ENTEROBACTIN ESTERASE"/>
    <property type="match status" value="1"/>
</dbReference>
<dbReference type="InterPro" id="IPR029058">
    <property type="entry name" value="AB_hydrolase_fold"/>
</dbReference>
<dbReference type="AlphaFoldDB" id="A0A1T4TNE7"/>
<dbReference type="Gene3D" id="3.40.50.1820">
    <property type="entry name" value="alpha/beta hydrolase"/>
    <property type="match status" value="1"/>
</dbReference>
<dbReference type="InterPro" id="IPR000801">
    <property type="entry name" value="Esterase-like"/>
</dbReference>
<sequence>MTENYYKWHSPNLGKEFEMLVFGDSGYPLLLFPTSMGRYYESKDRGLIEAIRWFIDEGRVKVYCPDSIDAASWYNKSITPQYRAYNHTCYDKMLIEEVMPRIEAETGRQRIVAAGCSFGGYHAANFAFRYPGRVSYLFSLSGIFDIKSRVDDYYDDHVYFNNPADFMPGNDDPDLWRMGIVLGAAETDVTRPQNEQFSQLLAAKNITHWLDIRPHAHHDWPVWREMLPHYLSLIK</sequence>
<dbReference type="InterPro" id="IPR050583">
    <property type="entry name" value="Mycobacterial_A85_antigen"/>
</dbReference>
<name>A0A1T4TNE7_9BACT</name>
<gene>
    <name evidence="1" type="ORF">SAMN04488128_105559</name>
</gene>
<dbReference type="Pfam" id="PF00756">
    <property type="entry name" value="Esterase"/>
    <property type="match status" value="1"/>
</dbReference>
<evidence type="ECO:0000313" key="1">
    <source>
        <dbReference type="EMBL" id="SKA41970.1"/>
    </source>
</evidence>
<protein>
    <submittedName>
        <fullName evidence="1">Esterase/lipase superfamily enzyme</fullName>
    </submittedName>
</protein>
<dbReference type="EMBL" id="FUWZ01000005">
    <property type="protein sequence ID" value="SKA41970.1"/>
    <property type="molecule type" value="Genomic_DNA"/>
</dbReference>
<keyword evidence="2" id="KW-1185">Reference proteome</keyword>
<accession>A0A1T4TNE7</accession>
<proteinExistence type="predicted"/>
<dbReference type="SUPFAM" id="SSF53474">
    <property type="entry name" value="alpha/beta-Hydrolases"/>
    <property type="match status" value="1"/>
</dbReference>
<dbReference type="STRING" id="634771.SAMN04488128_105559"/>